<dbReference type="SUPFAM" id="SSF55979">
    <property type="entry name" value="DNA clamp"/>
    <property type="match status" value="3"/>
</dbReference>
<comment type="similarity">
    <text evidence="2 10">Belongs to the beta sliding clamp family.</text>
</comment>
<proteinExistence type="inferred from homology"/>
<organism evidence="15 16">
    <name type="scientific">Blastococcus saxobsidens (strain DD2)</name>
    <dbReference type="NCBI Taxonomy" id="1146883"/>
    <lineage>
        <taxon>Bacteria</taxon>
        <taxon>Bacillati</taxon>
        <taxon>Actinomycetota</taxon>
        <taxon>Actinomycetes</taxon>
        <taxon>Geodermatophilales</taxon>
        <taxon>Geodermatophilaceae</taxon>
        <taxon>Blastococcus</taxon>
    </lineage>
</organism>
<evidence type="ECO:0000256" key="5">
    <source>
        <dbReference type="ARBA" id="ARBA00022679"/>
    </source>
</evidence>
<dbReference type="PANTHER" id="PTHR30478">
    <property type="entry name" value="DNA POLYMERASE III SUBUNIT BETA"/>
    <property type="match status" value="1"/>
</dbReference>
<evidence type="ECO:0000256" key="9">
    <source>
        <dbReference type="ARBA" id="ARBA00023125"/>
    </source>
</evidence>
<dbReference type="FunFam" id="3.10.150.10:FF:000001">
    <property type="entry name" value="Beta sliding clamp"/>
    <property type="match status" value="1"/>
</dbReference>
<dbReference type="InterPro" id="IPR046938">
    <property type="entry name" value="DNA_clamp_sf"/>
</dbReference>
<comment type="function">
    <text evidence="10">Confers DNA tethering and processivity to DNA polymerases and other proteins. Acts as a clamp, forming a ring around DNA (a reaction catalyzed by the clamp-loading complex) which diffuses in an ATP-independent manner freely and bidirectionally along dsDNA. Initially characterized for its ability to contact the catalytic subunit of DNA polymerase III (Pol III), a complex, multichain enzyme responsible for most of the replicative synthesis in bacteria; Pol III exhibits 3'-5' exonuclease proofreading activity. The beta chain is required for initiation of replication as well as for processivity of DNA replication.</text>
</comment>
<name>H6RJ97_BLASD</name>
<dbReference type="Pfam" id="PF02767">
    <property type="entry name" value="DNA_pol3_beta_2"/>
    <property type="match status" value="1"/>
</dbReference>
<sequence length="386" mass="40952">MKFRVAREVLADAVAWTARSLPPRPSVPVLAGILLEADGNLLSVSGFDYEVSARAEVDVQTSESGRVLVPGRLLAEITRALPPHPVEITAEGPRLAITCSNARFSLPTLPVEDYPSLPSMPSAAGIVDSDVFAEAVAQVAIAAGRDDTLPMLTGVRLEIDDDRITLAATDRYRLAVREFTWRPETSGLSAAVLVPARTLAEAAKTLTSGPEITLSLSSGSSGEGILGLSGKDRRTTTRLLDAEFVKYRAIMPNESLANATLPVGLFTDAAKRVALVAERGTPLRCEFTPGQVTLRAGGSDDEGQAEERCDVDFEGEPLTIGFNPTFLLDGLAAVHTDHARMDFTSPLKPAVLSGVDEPSTDDDKPAAPAAPPGSYRYLIMPVRLPG</sequence>
<evidence type="ECO:0000256" key="6">
    <source>
        <dbReference type="ARBA" id="ARBA00022695"/>
    </source>
</evidence>
<evidence type="ECO:0000256" key="10">
    <source>
        <dbReference type="PIRNR" id="PIRNR000804"/>
    </source>
</evidence>
<reference evidence="15 16" key="1">
    <citation type="journal article" date="2012" name="J. Bacteriol.">
        <title>Genome Sequence of Blastococcus saxobsidens DD2, a Stone-Inhabiting Bacterium.</title>
        <authorList>
            <person name="Chouaia B."/>
            <person name="Crotti E."/>
            <person name="Brusetti L."/>
            <person name="Daffonchio D."/>
            <person name="Essoussi I."/>
            <person name="Nouioui I."/>
            <person name="Sbissi I."/>
            <person name="Ghodhbane-Gtari F."/>
            <person name="Gtari M."/>
            <person name="Vacherie B."/>
            <person name="Barbe V."/>
            <person name="Medigue C."/>
            <person name="Gury J."/>
            <person name="Pujic P."/>
            <person name="Normand P."/>
        </authorList>
    </citation>
    <scope>NUCLEOTIDE SEQUENCE [LARGE SCALE GENOMIC DNA]</scope>
    <source>
        <strain evidence="15 16">DD2</strain>
    </source>
</reference>
<dbReference type="GO" id="GO:0008408">
    <property type="term" value="F:3'-5' exonuclease activity"/>
    <property type="evidence" value="ECO:0007669"/>
    <property type="project" value="InterPro"/>
</dbReference>
<accession>H6RJ97</accession>
<evidence type="ECO:0000259" key="14">
    <source>
        <dbReference type="Pfam" id="PF02768"/>
    </source>
</evidence>
<keyword evidence="8 10" id="KW-0239">DNA-directed DNA polymerase</keyword>
<dbReference type="GO" id="GO:0003887">
    <property type="term" value="F:DNA-directed DNA polymerase activity"/>
    <property type="evidence" value="ECO:0007669"/>
    <property type="project" value="UniProtKB-UniRule"/>
</dbReference>
<dbReference type="AlphaFoldDB" id="H6RJ97"/>
<comment type="subunit">
    <text evidence="10">Forms a ring-shaped head-to-tail homodimer around DNA.</text>
</comment>
<dbReference type="InterPro" id="IPR022635">
    <property type="entry name" value="DNA_polIII_beta_C"/>
</dbReference>
<evidence type="ECO:0000256" key="1">
    <source>
        <dbReference type="ARBA" id="ARBA00004496"/>
    </source>
</evidence>
<dbReference type="HOGENOM" id="CLU_038149_1_1_11"/>
<evidence type="ECO:0000256" key="2">
    <source>
        <dbReference type="ARBA" id="ARBA00010752"/>
    </source>
</evidence>
<gene>
    <name evidence="15" type="primary">dnaN</name>
    <name evidence="15" type="ordered locus">BLASA_0003</name>
</gene>
<dbReference type="Pfam" id="PF02768">
    <property type="entry name" value="DNA_pol3_beta_3"/>
    <property type="match status" value="1"/>
</dbReference>
<comment type="subcellular location">
    <subcellularLocation>
        <location evidence="1 10">Cytoplasm</location>
    </subcellularLocation>
</comment>
<feature type="domain" description="DNA polymerase III beta sliding clamp N-terminal" evidence="12">
    <location>
        <begin position="1"/>
        <end position="118"/>
    </location>
</feature>
<dbReference type="GO" id="GO:0009360">
    <property type="term" value="C:DNA polymerase III complex"/>
    <property type="evidence" value="ECO:0007669"/>
    <property type="project" value="InterPro"/>
</dbReference>
<dbReference type="NCBIfam" id="TIGR00663">
    <property type="entry name" value="dnan"/>
    <property type="match status" value="1"/>
</dbReference>
<dbReference type="GO" id="GO:0005737">
    <property type="term" value="C:cytoplasm"/>
    <property type="evidence" value="ECO:0007669"/>
    <property type="project" value="UniProtKB-SubCell"/>
</dbReference>
<dbReference type="PANTHER" id="PTHR30478:SF0">
    <property type="entry name" value="BETA SLIDING CLAMP"/>
    <property type="match status" value="1"/>
</dbReference>
<dbReference type="KEGG" id="bsd:BLASA_0003"/>
<dbReference type="SMART" id="SM00480">
    <property type="entry name" value="POL3Bc"/>
    <property type="match status" value="1"/>
</dbReference>
<dbReference type="Pfam" id="PF00712">
    <property type="entry name" value="DNA_pol3_beta"/>
    <property type="match status" value="1"/>
</dbReference>
<dbReference type="RefSeq" id="WP_014373927.1">
    <property type="nucleotide sequence ID" value="NC_016943.1"/>
</dbReference>
<protein>
    <recommendedName>
        <fullName evidence="3 10">Beta sliding clamp</fullName>
    </recommendedName>
</protein>
<feature type="region of interest" description="Disordered" evidence="11">
    <location>
        <begin position="352"/>
        <end position="373"/>
    </location>
</feature>
<dbReference type="EMBL" id="FO117623">
    <property type="protein sequence ID" value="CCG01010.1"/>
    <property type="molecule type" value="Genomic_DNA"/>
</dbReference>
<dbReference type="Proteomes" id="UP000007517">
    <property type="component" value="Chromosome"/>
</dbReference>
<dbReference type="GO" id="GO:0042802">
    <property type="term" value="F:identical protein binding"/>
    <property type="evidence" value="ECO:0007669"/>
    <property type="project" value="UniProtKB-ARBA"/>
</dbReference>
<keyword evidence="6 10" id="KW-0548">Nucleotidyltransferase</keyword>
<dbReference type="eggNOG" id="COG0592">
    <property type="taxonomic scope" value="Bacteria"/>
</dbReference>
<evidence type="ECO:0000259" key="12">
    <source>
        <dbReference type="Pfam" id="PF00712"/>
    </source>
</evidence>
<dbReference type="CDD" id="cd00140">
    <property type="entry name" value="beta_clamp"/>
    <property type="match status" value="1"/>
</dbReference>
<keyword evidence="16" id="KW-1185">Reference proteome</keyword>
<evidence type="ECO:0000256" key="7">
    <source>
        <dbReference type="ARBA" id="ARBA00022705"/>
    </source>
</evidence>
<evidence type="ECO:0000256" key="3">
    <source>
        <dbReference type="ARBA" id="ARBA00021035"/>
    </source>
</evidence>
<dbReference type="InterPro" id="IPR022637">
    <property type="entry name" value="DNA_polIII_beta_cen"/>
</dbReference>
<dbReference type="OrthoDB" id="468978at2"/>
<dbReference type="Gene3D" id="3.10.150.10">
    <property type="entry name" value="DNA Polymerase III, subunit A, domain 2"/>
    <property type="match status" value="3"/>
</dbReference>
<evidence type="ECO:0000256" key="11">
    <source>
        <dbReference type="SAM" id="MobiDB-lite"/>
    </source>
</evidence>
<reference evidence="16" key="2">
    <citation type="submission" date="2012-02" db="EMBL/GenBank/DDBJ databases">
        <title>Complete genome sequence of Blastococcus saxobsidens strain DD2.</title>
        <authorList>
            <person name="Genoscope."/>
        </authorList>
    </citation>
    <scope>NUCLEOTIDE SEQUENCE [LARGE SCALE GENOMIC DNA]</scope>
    <source>
        <strain evidence="16">DD2</strain>
    </source>
</reference>
<dbReference type="InterPro" id="IPR022634">
    <property type="entry name" value="DNA_polIII_beta_N"/>
</dbReference>
<evidence type="ECO:0000256" key="4">
    <source>
        <dbReference type="ARBA" id="ARBA00022490"/>
    </source>
</evidence>
<keyword evidence="5 10" id="KW-0808">Transferase</keyword>
<evidence type="ECO:0000313" key="16">
    <source>
        <dbReference type="Proteomes" id="UP000007517"/>
    </source>
</evidence>
<evidence type="ECO:0000313" key="15">
    <source>
        <dbReference type="EMBL" id="CCG01010.1"/>
    </source>
</evidence>
<evidence type="ECO:0000259" key="13">
    <source>
        <dbReference type="Pfam" id="PF02767"/>
    </source>
</evidence>
<dbReference type="InterPro" id="IPR001001">
    <property type="entry name" value="DNA_polIII_beta"/>
</dbReference>
<dbReference type="GO" id="GO:0003677">
    <property type="term" value="F:DNA binding"/>
    <property type="evidence" value="ECO:0007669"/>
    <property type="project" value="UniProtKB-UniRule"/>
</dbReference>
<keyword evidence="7 10" id="KW-0235">DNA replication</keyword>
<dbReference type="GO" id="GO:0006271">
    <property type="term" value="P:DNA strand elongation involved in DNA replication"/>
    <property type="evidence" value="ECO:0007669"/>
    <property type="project" value="TreeGrafter"/>
</dbReference>
<dbReference type="FunFam" id="3.10.150.10:FF:000005">
    <property type="entry name" value="Beta sliding clamp"/>
    <property type="match status" value="1"/>
</dbReference>
<dbReference type="PIRSF" id="PIRSF000804">
    <property type="entry name" value="DNA_pol_III_b"/>
    <property type="match status" value="1"/>
</dbReference>
<feature type="domain" description="DNA polymerase III beta sliding clamp central" evidence="13">
    <location>
        <begin position="127"/>
        <end position="244"/>
    </location>
</feature>
<keyword evidence="9" id="KW-0238">DNA-binding</keyword>
<feature type="domain" description="DNA polymerase III beta sliding clamp C-terminal" evidence="14">
    <location>
        <begin position="249"/>
        <end position="359"/>
    </location>
</feature>
<evidence type="ECO:0000256" key="8">
    <source>
        <dbReference type="ARBA" id="ARBA00022932"/>
    </source>
</evidence>
<keyword evidence="4 10" id="KW-0963">Cytoplasm</keyword>
<dbReference type="STRING" id="1146883.BLASA_0003"/>